<name>A0A4C1TXN4_EUMVA</name>
<dbReference type="AlphaFoldDB" id="A0A4C1TXN4"/>
<comment type="caution">
    <text evidence="1">The sequence shown here is derived from an EMBL/GenBank/DDBJ whole genome shotgun (WGS) entry which is preliminary data.</text>
</comment>
<accession>A0A4C1TXN4</accession>
<gene>
    <name evidence="1" type="ORF">EVAR_93249_1</name>
</gene>
<dbReference type="EMBL" id="BGZK01000101">
    <property type="protein sequence ID" value="GBP18821.1"/>
    <property type="molecule type" value="Genomic_DNA"/>
</dbReference>
<evidence type="ECO:0000313" key="2">
    <source>
        <dbReference type="Proteomes" id="UP000299102"/>
    </source>
</evidence>
<reference evidence="1 2" key="1">
    <citation type="journal article" date="2019" name="Commun. Biol.">
        <title>The bagworm genome reveals a unique fibroin gene that provides high tensile strength.</title>
        <authorList>
            <person name="Kono N."/>
            <person name="Nakamura H."/>
            <person name="Ohtoshi R."/>
            <person name="Tomita M."/>
            <person name="Numata K."/>
            <person name="Arakawa K."/>
        </authorList>
    </citation>
    <scope>NUCLEOTIDE SEQUENCE [LARGE SCALE GENOMIC DNA]</scope>
</reference>
<dbReference type="Proteomes" id="UP000299102">
    <property type="component" value="Unassembled WGS sequence"/>
</dbReference>
<sequence>MGPHHFHRKLPSDVLPAFRVFSGKSAHEFLSQVRLNKTLRAVETCCACDPGCCDCVDDKDRHRLPTALNQRGTLKIRSESEIERMWEDTTQTIG</sequence>
<protein>
    <submittedName>
        <fullName evidence="1">Uncharacterized protein</fullName>
    </submittedName>
</protein>
<proteinExistence type="predicted"/>
<evidence type="ECO:0000313" key="1">
    <source>
        <dbReference type="EMBL" id="GBP18821.1"/>
    </source>
</evidence>
<organism evidence="1 2">
    <name type="scientific">Eumeta variegata</name>
    <name type="common">Bagworm moth</name>
    <name type="synonym">Eumeta japonica</name>
    <dbReference type="NCBI Taxonomy" id="151549"/>
    <lineage>
        <taxon>Eukaryota</taxon>
        <taxon>Metazoa</taxon>
        <taxon>Ecdysozoa</taxon>
        <taxon>Arthropoda</taxon>
        <taxon>Hexapoda</taxon>
        <taxon>Insecta</taxon>
        <taxon>Pterygota</taxon>
        <taxon>Neoptera</taxon>
        <taxon>Endopterygota</taxon>
        <taxon>Lepidoptera</taxon>
        <taxon>Glossata</taxon>
        <taxon>Ditrysia</taxon>
        <taxon>Tineoidea</taxon>
        <taxon>Psychidae</taxon>
        <taxon>Oiketicinae</taxon>
        <taxon>Eumeta</taxon>
    </lineage>
</organism>
<keyword evidence="2" id="KW-1185">Reference proteome</keyword>